<organism evidence="1 2">
    <name type="scientific">Paenibacillus rigui</name>
    <dbReference type="NCBI Taxonomy" id="554312"/>
    <lineage>
        <taxon>Bacteria</taxon>
        <taxon>Bacillati</taxon>
        <taxon>Bacillota</taxon>
        <taxon>Bacilli</taxon>
        <taxon>Bacillales</taxon>
        <taxon>Paenibacillaceae</taxon>
        <taxon>Paenibacillus</taxon>
    </lineage>
</organism>
<dbReference type="EMBL" id="NMQW01000001">
    <property type="protein sequence ID" value="OXM88302.1"/>
    <property type="molecule type" value="Genomic_DNA"/>
</dbReference>
<evidence type="ECO:0000313" key="1">
    <source>
        <dbReference type="EMBL" id="OXM88302.1"/>
    </source>
</evidence>
<reference evidence="1 2" key="1">
    <citation type="submission" date="2017-07" db="EMBL/GenBank/DDBJ databases">
        <title>Genome sequencing and assembly of Paenibacillus rigui.</title>
        <authorList>
            <person name="Mayilraj S."/>
        </authorList>
    </citation>
    <scope>NUCLEOTIDE SEQUENCE [LARGE SCALE GENOMIC DNA]</scope>
    <source>
        <strain evidence="1 2">JCM 16352</strain>
    </source>
</reference>
<evidence type="ECO:0000313" key="2">
    <source>
        <dbReference type="Proteomes" id="UP000215509"/>
    </source>
</evidence>
<keyword evidence="2" id="KW-1185">Reference proteome</keyword>
<protein>
    <submittedName>
        <fullName evidence="1">Uncharacterized protein</fullName>
    </submittedName>
</protein>
<proteinExistence type="predicted"/>
<name>A0A229UXT0_9BACL</name>
<gene>
    <name evidence="1" type="ORF">CF651_00080</name>
</gene>
<accession>A0A229UXT0</accession>
<dbReference type="Proteomes" id="UP000215509">
    <property type="component" value="Unassembled WGS sequence"/>
</dbReference>
<sequence length="166" mass="17566">MAVNSLQVRTERGQLGFNDDFLDLGRLLRDERLSGSLHELADRQKHAAAFSIRSPVRVTGRAAGVVFGQLDPIEMIGKQADSVQLEDGKGFIGFAAGIHSGHSLAIAPGRPEEHMTVETLPELLRRCIGIHGLGGDVQVSIEGGGMRSISGLQSMGAENTVRAAGA</sequence>
<dbReference type="AlphaFoldDB" id="A0A229UXT0"/>
<comment type="caution">
    <text evidence="1">The sequence shown here is derived from an EMBL/GenBank/DDBJ whole genome shotgun (WGS) entry which is preliminary data.</text>
</comment>